<comment type="caution">
    <text evidence="1">The sequence shown here is derived from an EMBL/GenBank/DDBJ whole genome shotgun (WGS) entry which is preliminary data.</text>
</comment>
<evidence type="ECO:0000313" key="1">
    <source>
        <dbReference type="EMBL" id="RWR83396.1"/>
    </source>
</evidence>
<gene>
    <name evidence="1" type="ORF">CKAN_01215000</name>
</gene>
<protein>
    <submittedName>
        <fullName evidence="1">Ribonuclease E/G-like protein, chloroplastic isoform X1</fullName>
    </submittedName>
</protein>
<dbReference type="AlphaFoldDB" id="A0A443NY32"/>
<dbReference type="STRING" id="337451.A0A443NY32"/>
<dbReference type="OrthoDB" id="6123450at2759"/>
<organism evidence="1 2">
    <name type="scientific">Cinnamomum micranthum f. kanehirae</name>
    <dbReference type="NCBI Taxonomy" id="337451"/>
    <lineage>
        <taxon>Eukaryota</taxon>
        <taxon>Viridiplantae</taxon>
        <taxon>Streptophyta</taxon>
        <taxon>Embryophyta</taxon>
        <taxon>Tracheophyta</taxon>
        <taxon>Spermatophyta</taxon>
        <taxon>Magnoliopsida</taxon>
        <taxon>Magnoliidae</taxon>
        <taxon>Laurales</taxon>
        <taxon>Lauraceae</taxon>
        <taxon>Cinnamomum</taxon>
    </lineage>
</organism>
<name>A0A443NY32_9MAGN</name>
<reference evidence="1 2" key="1">
    <citation type="journal article" date="2019" name="Nat. Plants">
        <title>Stout camphor tree genome fills gaps in understanding of flowering plant genome evolution.</title>
        <authorList>
            <person name="Chaw S.M."/>
            <person name="Liu Y.C."/>
            <person name="Wu Y.W."/>
            <person name="Wang H.Y."/>
            <person name="Lin C.I."/>
            <person name="Wu C.S."/>
            <person name="Ke H.M."/>
            <person name="Chang L.Y."/>
            <person name="Hsu C.Y."/>
            <person name="Yang H.T."/>
            <person name="Sudianto E."/>
            <person name="Hsu M.H."/>
            <person name="Wu K.P."/>
            <person name="Wang L.N."/>
            <person name="Leebens-Mack J.H."/>
            <person name="Tsai I.J."/>
        </authorList>
    </citation>
    <scope>NUCLEOTIDE SEQUENCE [LARGE SCALE GENOMIC DNA]</scope>
    <source>
        <strain evidence="2">cv. Chaw 1501</strain>
        <tissue evidence="1">Young leaves</tissue>
    </source>
</reference>
<sequence>MVMAAAVGKQVPCGINFKYNYFIKEEKWPSCDLLWRSGPEFSLSVPHQCNCEQPEKIMVRDSWINTRIEKLLVPPWGSWMEEMYPFIQQTKLSGYQYLSTGKMLQ</sequence>
<dbReference type="EMBL" id="QPKB01000004">
    <property type="protein sequence ID" value="RWR83396.1"/>
    <property type="molecule type" value="Genomic_DNA"/>
</dbReference>
<keyword evidence="2" id="KW-1185">Reference proteome</keyword>
<proteinExistence type="predicted"/>
<accession>A0A443NY32</accession>
<dbReference type="Proteomes" id="UP000283530">
    <property type="component" value="Unassembled WGS sequence"/>
</dbReference>
<evidence type="ECO:0000313" key="2">
    <source>
        <dbReference type="Proteomes" id="UP000283530"/>
    </source>
</evidence>